<feature type="region of interest" description="Disordered" evidence="1">
    <location>
        <begin position="200"/>
        <end position="219"/>
    </location>
</feature>
<dbReference type="OrthoDB" id="2801457at2759"/>
<gene>
    <name evidence="2" type="ORF">OBBRIDRAFT_230410</name>
</gene>
<dbReference type="AlphaFoldDB" id="A0A8E2J872"/>
<feature type="compositionally biased region" description="Acidic residues" evidence="1">
    <location>
        <begin position="210"/>
        <end position="219"/>
    </location>
</feature>
<evidence type="ECO:0000256" key="1">
    <source>
        <dbReference type="SAM" id="MobiDB-lite"/>
    </source>
</evidence>
<proteinExistence type="predicted"/>
<evidence type="ECO:0000313" key="2">
    <source>
        <dbReference type="EMBL" id="OCH96277.1"/>
    </source>
</evidence>
<organism evidence="2 3">
    <name type="scientific">Obba rivulosa</name>
    <dbReference type="NCBI Taxonomy" id="1052685"/>
    <lineage>
        <taxon>Eukaryota</taxon>
        <taxon>Fungi</taxon>
        <taxon>Dikarya</taxon>
        <taxon>Basidiomycota</taxon>
        <taxon>Agaricomycotina</taxon>
        <taxon>Agaricomycetes</taxon>
        <taxon>Polyporales</taxon>
        <taxon>Gelatoporiaceae</taxon>
        <taxon>Obba</taxon>
    </lineage>
</organism>
<name>A0A8E2J872_9APHY</name>
<dbReference type="EMBL" id="KV722331">
    <property type="protein sequence ID" value="OCH96277.1"/>
    <property type="molecule type" value="Genomic_DNA"/>
</dbReference>
<protein>
    <submittedName>
        <fullName evidence="2">Uncharacterized protein</fullName>
    </submittedName>
</protein>
<sequence>MKWAWHNDNIDPPDANVLSNIAFAAVPFPNLRRLSITHSASHVPVGYWEWVETIVPINVVALTVNVLHAPGFDLFGAMRVHASGSEPHDLSGPKLWWMCNLDQLEIVNLGIERPNWFKEEGYRNVLNNIIRCLKDRSEQGSRVTSLWLHRKAEEPPERDWVPQLLQQLREHKPVNVVNTRTWDASGGYDDEQVRLVEDEPFLVDPPGDTGIDDMASDAI</sequence>
<accession>A0A8E2J872</accession>
<dbReference type="Proteomes" id="UP000250043">
    <property type="component" value="Unassembled WGS sequence"/>
</dbReference>
<evidence type="ECO:0000313" key="3">
    <source>
        <dbReference type="Proteomes" id="UP000250043"/>
    </source>
</evidence>
<reference evidence="2 3" key="1">
    <citation type="submission" date="2016-07" db="EMBL/GenBank/DDBJ databases">
        <title>Draft genome of the white-rot fungus Obba rivulosa 3A-2.</title>
        <authorList>
            <consortium name="DOE Joint Genome Institute"/>
            <person name="Miettinen O."/>
            <person name="Riley R."/>
            <person name="Acob R."/>
            <person name="Barry K."/>
            <person name="Cullen D."/>
            <person name="De Vries R."/>
            <person name="Hainaut M."/>
            <person name="Hatakka A."/>
            <person name="Henrissat B."/>
            <person name="Hilden K."/>
            <person name="Kuo R."/>
            <person name="Labutti K."/>
            <person name="Lipzen A."/>
            <person name="Makela M.R."/>
            <person name="Sandor L."/>
            <person name="Spatafora J.W."/>
            <person name="Grigoriev I.V."/>
            <person name="Hibbett D.S."/>
        </authorList>
    </citation>
    <scope>NUCLEOTIDE SEQUENCE [LARGE SCALE GENOMIC DNA]</scope>
    <source>
        <strain evidence="2 3">3A-2</strain>
    </source>
</reference>
<keyword evidence="3" id="KW-1185">Reference proteome</keyword>